<sequence length="500" mass="52228">MENFGNLITGFGDVLTPINLLVALLGVIVGTAVGVLPGIGPAMTIAMLLPITYGMEATQAFIMFAGIFYGGMYGGSTTSILLNTPGESASVVTAIEGNKMARSGRAAQALATAAIGSFVAGLLGTIALVLVAPQVVRFAISLGAPDYLAIMLLAFVGATAVLGASRIRGVAALLLGLVIGLVGIDKVTGQQRLTFGIPQLADGIDVVIVAVAIFAVGEALWVAAHLRRKAGEVIPVGRPWMSKSDFRRSWKPWLRGTALGFPFGAMPAGGAEIPTFLSYATEKKLSKHPEEFGKGAIEGVAGPEAANNASAAGTLVPMLALGLPTNATAAVMLAAFVSYGIQPGPLLFERESSLVWTLIASLFIGNLLLLVLNLPLAPAWAKLLQIPRPYLYAGILFFASMGAYVVNAQPVDLVLLLVLGLIGFAMRRFGLPVLPLIIGVILGPIAERQARMSLQLSGGEVSGLIGGPVSYLIYLLIIGVMVWPLLRRFVRRPNREKVAV</sequence>
<keyword evidence="4" id="KW-1185">Reference proteome</keyword>
<feature type="transmembrane region" description="Helical" evidence="1">
    <location>
        <begin position="200"/>
        <end position="223"/>
    </location>
</feature>
<feature type="transmembrane region" description="Helical" evidence="1">
    <location>
        <begin position="109"/>
        <end position="132"/>
    </location>
</feature>
<keyword evidence="1" id="KW-1133">Transmembrane helix</keyword>
<feature type="transmembrane region" description="Helical" evidence="1">
    <location>
        <begin position="465"/>
        <end position="486"/>
    </location>
</feature>
<evidence type="ECO:0000313" key="4">
    <source>
        <dbReference type="Proteomes" id="UP001589890"/>
    </source>
</evidence>
<evidence type="ECO:0000313" key="3">
    <source>
        <dbReference type="EMBL" id="MFC0623078.1"/>
    </source>
</evidence>
<evidence type="ECO:0000256" key="1">
    <source>
        <dbReference type="SAM" id="Phobius"/>
    </source>
</evidence>
<feature type="transmembrane region" description="Helical" evidence="1">
    <location>
        <begin position="318"/>
        <end position="341"/>
    </location>
</feature>
<keyword evidence="1" id="KW-0812">Transmembrane</keyword>
<feature type="transmembrane region" description="Helical" evidence="1">
    <location>
        <begin position="389"/>
        <end position="406"/>
    </location>
</feature>
<organism evidence="3 4">
    <name type="scientific">Kribbella deserti</name>
    <dbReference type="NCBI Taxonomy" id="1926257"/>
    <lineage>
        <taxon>Bacteria</taxon>
        <taxon>Bacillati</taxon>
        <taxon>Actinomycetota</taxon>
        <taxon>Actinomycetes</taxon>
        <taxon>Propionibacteriales</taxon>
        <taxon>Kribbellaceae</taxon>
        <taxon>Kribbella</taxon>
    </lineage>
</organism>
<dbReference type="Proteomes" id="UP001589890">
    <property type="component" value="Unassembled WGS sequence"/>
</dbReference>
<dbReference type="PANTHER" id="PTHR35342">
    <property type="entry name" value="TRICARBOXYLIC TRANSPORT PROTEIN"/>
    <property type="match status" value="1"/>
</dbReference>
<evidence type="ECO:0000259" key="2">
    <source>
        <dbReference type="Pfam" id="PF01970"/>
    </source>
</evidence>
<protein>
    <submittedName>
        <fullName evidence="3">Tripartite tricarboxylate transporter permease</fullName>
    </submittedName>
</protein>
<proteinExistence type="predicted"/>
<comment type="caution">
    <text evidence="3">The sequence shown here is derived from an EMBL/GenBank/DDBJ whole genome shotgun (WGS) entry which is preliminary data.</text>
</comment>
<feature type="transmembrane region" description="Helical" evidence="1">
    <location>
        <begin position="144"/>
        <end position="164"/>
    </location>
</feature>
<name>A0ABV6QEV2_9ACTN</name>
<feature type="transmembrane region" description="Helical" evidence="1">
    <location>
        <begin position="353"/>
        <end position="377"/>
    </location>
</feature>
<keyword evidence="1" id="KW-0472">Membrane</keyword>
<feature type="domain" description="DUF112" evidence="2">
    <location>
        <begin position="20"/>
        <end position="438"/>
    </location>
</feature>
<dbReference type="Pfam" id="PF01970">
    <property type="entry name" value="TctA"/>
    <property type="match status" value="1"/>
</dbReference>
<accession>A0ABV6QEV2</accession>
<gene>
    <name evidence="3" type="ORF">ACFFGN_03335</name>
</gene>
<dbReference type="RefSeq" id="WP_380043768.1">
    <property type="nucleotide sequence ID" value="NZ_JBHLTC010000002.1"/>
</dbReference>
<feature type="transmembrane region" description="Helical" evidence="1">
    <location>
        <begin position="20"/>
        <end position="49"/>
    </location>
</feature>
<dbReference type="EMBL" id="JBHLTC010000002">
    <property type="protein sequence ID" value="MFC0623078.1"/>
    <property type="molecule type" value="Genomic_DNA"/>
</dbReference>
<feature type="transmembrane region" description="Helical" evidence="1">
    <location>
        <begin position="413"/>
        <end position="445"/>
    </location>
</feature>
<dbReference type="PANTHER" id="PTHR35342:SF5">
    <property type="entry name" value="TRICARBOXYLIC TRANSPORT PROTEIN"/>
    <property type="match status" value="1"/>
</dbReference>
<feature type="transmembrane region" description="Helical" evidence="1">
    <location>
        <begin position="170"/>
        <end position="188"/>
    </location>
</feature>
<dbReference type="InterPro" id="IPR002823">
    <property type="entry name" value="DUF112_TM"/>
</dbReference>
<reference evidence="3 4" key="1">
    <citation type="submission" date="2024-09" db="EMBL/GenBank/DDBJ databases">
        <authorList>
            <person name="Sun Q."/>
            <person name="Mori K."/>
        </authorList>
    </citation>
    <scope>NUCLEOTIDE SEQUENCE [LARGE SCALE GENOMIC DNA]</scope>
    <source>
        <strain evidence="3 4">CGMCC 1.15906</strain>
    </source>
</reference>
<feature type="transmembrane region" description="Helical" evidence="1">
    <location>
        <begin position="61"/>
        <end position="82"/>
    </location>
</feature>